<name>A0A8S5UTE0_9CAUD</name>
<reference evidence="1" key="1">
    <citation type="journal article" date="2021" name="Proc. Natl. Acad. Sci. U.S.A.">
        <title>A Catalog of Tens of Thousands of Viruses from Human Metagenomes Reveals Hidden Associations with Chronic Diseases.</title>
        <authorList>
            <person name="Tisza M.J."/>
            <person name="Buck C.B."/>
        </authorList>
    </citation>
    <scope>NUCLEOTIDE SEQUENCE</scope>
    <source>
        <strain evidence="1">CtYA416</strain>
    </source>
</reference>
<accession>A0A8S5UTE0</accession>
<evidence type="ECO:0000313" key="1">
    <source>
        <dbReference type="EMBL" id="DAF97733.1"/>
    </source>
</evidence>
<proteinExistence type="predicted"/>
<sequence length="96" mass="11755">MEMGFLNFVRRETKKYELEMERQSIYNSINYFAKEVGTDKLVEEVINDVLEEFNEAEDIIKVLKKEKDDIDIKVIIKFKDRLNEDFEYCYRMMDFM</sequence>
<dbReference type="EMBL" id="BK016136">
    <property type="protein sequence ID" value="DAF97733.1"/>
    <property type="molecule type" value="Genomic_DNA"/>
</dbReference>
<organism evidence="1">
    <name type="scientific">Myoviridae sp. ctYA416</name>
    <dbReference type="NCBI Taxonomy" id="2825125"/>
    <lineage>
        <taxon>Viruses</taxon>
        <taxon>Duplodnaviria</taxon>
        <taxon>Heunggongvirae</taxon>
        <taxon>Uroviricota</taxon>
        <taxon>Caudoviricetes</taxon>
    </lineage>
</organism>
<protein>
    <submittedName>
        <fullName evidence="1">Uncharacterized protein</fullName>
    </submittedName>
</protein>